<dbReference type="InParanoid" id="A0A1J7JU60"/>
<sequence length="94" mass="10560">MRGISDPMYCTEAISEVPHSNCNHCNPSGQLTVEPLSARPKSKSTEQTGAQAQRQRRGLNPAVTLQRRFRASLQHNLVVDMVLVLRPSRHRRVS</sequence>
<accession>A0A1J7JU60</accession>
<proteinExistence type="predicted"/>
<dbReference type="AlphaFoldDB" id="A0A1J7JU60"/>
<evidence type="ECO:0000256" key="1">
    <source>
        <dbReference type="SAM" id="MobiDB-lite"/>
    </source>
</evidence>
<dbReference type="EMBL" id="KV875094">
    <property type="protein sequence ID" value="OIW33568.1"/>
    <property type="molecule type" value="Genomic_DNA"/>
</dbReference>
<keyword evidence="3" id="KW-1185">Reference proteome</keyword>
<dbReference type="Proteomes" id="UP000182658">
    <property type="component" value="Unassembled WGS sequence"/>
</dbReference>
<organism evidence="2 3">
    <name type="scientific">Coniochaeta ligniaria NRRL 30616</name>
    <dbReference type="NCBI Taxonomy" id="1408157"/>
    <lineage>
        <taxon>Eukaryota</taxon>
        <taxon>Fungi</taxon>
        <taxon>Dikarya</taxon>
        <taxon>Ascomycota</taxon>
        <taxon>Pezizomycotina</taxon>
        <taxon>Sordariomycetes</taxon>
        <taxon>Sordariomycetidae</taxon>
        <taxon>Coniochaetales</taxon>
        <taxon>Coniochaetaceae</taxon>
        <taxon>Coniochaeta</taxon>
    </lineage>
</organism>
<protein>
    <submittedName>
        <fullName evidence="2">Uncharacterized protein</fullName>
    </submittedName>
</protein>
<gene>
    <name evidence="2" type="ORF">CONLIGDRAFT_183607</name>
</gene>
<feature type="region of interest" description="Disordered" evidence="1">
    <location>
        <begin position="33"/>
        <end position="61"/>
    </location>
</feature>
<reference evidence="2 3" key="1">
    <citation type="submission" date="2016-10" db="EMBL/GenBank/DDBJ databases">
        <title>Draft genome sequence of Coniochaeta ligniaria NRRL30616, a lignocellulolytic fungus for bioabatement of inhibitors in plant biomass hydrolysates.</title>
        <authorList>
            <consortium name="DOE Joint Genome Institute"/>
            <person name="Jimenez D.J."/>
            <person name="Hector R.E."/>
            <person name="Riley R."/>
            <person name="Sun H."/>
            <person name="Grigoriev I.V."/>
            <person name="Van Elsas J.D."/>
            <person name="Nichols N.N."/>
        </authorList>
    </citation>
    <scope>NUCLEOTIDE SEQUENCE [LARGE SCALE GENOMIC DNA]</scope>
    <source>
        <strain evidence="2 3">NRRL 30616</strain>
    </source>
</reference>
<evidence type="ECO:0000313" key="2">
    <source>
        <dbReference type="EMBL" id="OIW33568.1"/>
    </source>
</evidence>
<evidence type="ECO:0000313" key="3">
    <source>
        <dbReference type="Proteomes" id="UP000182658"/>
    </source>
</evidence>
<name>A0A1J7JU60_9PEZI</name>